<dbReference type="Proteomes" id="UP001295423">
    <property type="component" value="Unassembled WGS sequence"/>
</dbReference>
<name>A0AAD2FVJ2_9STRA</name>
<evidence type="ECO:0000313" key="3">
    <source>
        <dbReference type="Proteomes" id="UP001295423"/>
    </source>
</evidence>
<comment type="caution">
    <text evidence="2">The sequence shown here is derived from an EMBL/GenBank/DDBJ whole genome shotgun (WGS) entry which is preliminary data.</text>
</comment>
<dbReference type="SUPFAM" id="SSF50156">
    <property type="entry name" value="PDZ domain-like"/>
    <property type="match status" value="1"/>
</dbReference>
<sequence>MTVRWVLEKKEINSNIGITFGGPKSDDGNAVHPVFIWTVKGGRMKKIDIIPGLRVSKICDHWVRNAEQANRLVKLAPPGPVPVETYGKYYPVEKTTKDEKAGLALNMTKFPLALPNGLRAIQEVVEITKVNPNGMYPEIAEGHILWGINGTKITTMKQAIKLLRKKRSLRLVVLDPETLDSTVKSIVDGPNASSSSYSSSPTSTMPSEEPMPHDDGDKKDVDKDPTASTTATPGDMPSSPVMTVLEKSFDLDEDSASIYDDETTLLEGDEEFETGPALWC</sequence>
<feature type="compositionally biased region" description="Low complexity" evidence="1">
    <location>
        <begin position="193"/>
        <end position="208"/>
    </location>
</feature>
<feature type="region of interest" description="Disordered" evidence="1">
    <location>
        <begin position="183"/>
        <end position="243"/>
    </location>
</feature>
<gene>
    <name evidence="2" type="ORF">CYCCA115_LOCUS14739</name>
</gene>
<feature type="compositionally biased region" description="Basic and acidic residues" evidence="1">
    <location>
        <begin position="210"/>
        <end position="225"/>
    </location>
</feature>
<evidence type="ECO:0008006" key="4">
    <source>
        <dbReference type="Google" id="ProtNLM"/>
    </source>
</evidence>
<evidence type="ECO:0000256" key="1">
    <source>
        <dbReference type="SAM" id="MobiDB-lite"/>
    </source>
</evidence>
<reference evidence="2" key="1">
    <citation type="submission" date="2023-08" db="EMBL/GenBank/DDBJ databases">
        <authorList>
            <person name="Audoor S."/>
            <person name="Bilcke G."/>
        </authorList>
    </citation>
    <scope>NUCLEOTIDE SEQUENCE</scope>
</reference>
<dbReference type="EMBL" id="CAKOGP040001858">
    <property type="protein sequence ID" value="CAJ1954144.1"/>
    <property type="molecule type" value="Genomic_DNA"/>
</dbReference>
<organism evidence="2 3">
    <name type="scientific">Cylindrotheca closterium</name>
    <dbReference type="NCBI Taxonomy" id="2856"/>
    <lineage>
        <taxon>Eukaryota</taxon>
        <taxon>Sar</taxon>
        <taxon>Stramenopiles</taxon>
        <taxon>Ochrophyta</taxon>
        <taxon>Bacillariophyta</taxon>
        <taxon>Bacillariophyceae</taxon>
        <taxon>Bacillariophycidae</taxon>
        <taxon>Bacillariales</taxon>
        <taxon>Bacillariaceae</taxon>
        <taxon>Cylindrotheca</taxon>
    </lineage>
</organism>
<accession>A0AAD2FVJ2</accession>
<dbReference type="InterPro" id="IPR036034">
    <property type="entry name" value="PDZ_sf"/>
</dbReference>
<proteinExistence type="predicted"/>
<dbReference type="AlphaFoldDB" id="A0AAD2FVJ2"/>
<evidence type="ECO:0000313" key="2">
    <source>
        <dbReference type="EMBL" id="CAJ1954144.1"/>
    </source>
</evidence>
<protein>
    <recommendedName>
        <fullName evidence="4">PDZ domain-containing protein</fullName>
    </recommendedName>
</protein>
<keyword evidence="3" id="KW-1185">Reference proteome</keyword>